<keyword evidence="3" id="KW-1133">Transmembrane helix</keyword>
<dbReference type="Pfam" id="PF13103">
    <property type="entry name" value="TonB_2"/>
    <property type="match status" value="1"/>
</dbReference>
<keyword evidence="2" id="KW-0812">Transmembrane</keyword>
<dbReference type="SUPFAM" id="SSF74653">
    <property type="entry name" value="TolA/TonB C-terminal domain"/>
    <property type="match status" value="1"/>
</dbReference>
<proteinExistence type="predicted"/>
<protein>
    <submittedName>
        <fullName evidence="5">TonB family protein</fullName>
    </submittedName>
</protein>
<dbReference type="Proteomes" id="UP000320146">
    <property type="component" value="Unassembled WGS sequence"/>
</dbReference>
<comment type="subcellular location">
    <subcellularLocation>
        <location evidence="1">Membrane</location>
        <topology evidence="1">Single-pass membrane protein</topology>
    </subcellularLocation>
</comment>
<dbReference type="AlphaFoldDB" id="A0A520MTC4"/>
<dbReference type="Gene3D" id="3.30.1150.10">
    <property type="match status" value="1"/>
</dbReference>
<name>A0A520MTC4_9GAMM</name>
<keyword evidence="4" id="KW-0472">Membrane</keyword>
<evidence type="ECO:0000313" key="6">
    <source>
        <dbReference type="Proteomes" id="UP000320146"/>
    </source>
</evidence>
<dbReference type="GO" id="GO:0016020">
    <property type="term" value="C:membrane"/>
    <property type="evidence" value="ECO:0007669"/>
    <property type="project" value="UniProtKB-SubCell"/>
</dbReference>
<dbReference type="InterPro" id="IPR006260">
    <property type="entry name" value="TonB/TolA_C"/>
</dbReference>
<dbReference type="EMBL" id="SHBL01000007">
    <property type="protein sequence ID" value="RZO24446.1"/>
    <property type="molecule type" value="Genomic_DNA"/>
</dbReference>
<accession>A0A520MTC4</accession>
<organism evidence="5 6">
    <name type="scientific">SAR86 cluster bacterium</name>
    <dbReference type="NCBI Taxonomy" id="2030880"/>
    <lineage>
        <taxon>Bacteria</taxon>
        <taxon>Pseudomonadati</taxon>
        <taxon>Pseudomonadota</taxon>
        <taxon>Gammaproteobacteria</taxon>
        <taxon>SAR86 cluster</taxon>
    </lineage>
</organism>
<dbReference type="NCBIfam" id="TIGR01352">
    <property type="entry name" value="tonB_Cterm"/>
    <property type="match status" value="1"/>
</dbReference>
<comment type="caution">
    <text evidence="5">The sequence shown here is derived from an EMBL/GenBank/DDBJ whole genome shotgun (WGS) entry which is preliminary data.</text>
</comment>
<evidence type="ECO:0000256" key="1">
    <source>
        <dbReference type="ARBA" id="ARBA00004167"/>
    </source>
</evidence>
<reference evidence="5 6" key="1">
    <citation type="submission" date="2019-02" db="EMBL/GenBank/DDBJ databases">
        <title>Prokaryotic population dynamics and viral predation in marine succession experiment using metagenomics: the confinement effect.</title>
        <authorList>
            <person name="Haro-Moreno J.M."/>
            <person name="Rodriguez-Valera F."/>
            <person name="Lopez-Perez M."/>
        </authorList>
    </citation>
    <scope>NUCLEOTIDE SEQUENCE [LARGE SCALE GENOMIC DNA]</scope>
    <source>
        <strain evidence="5">MED-G166</strain>
    </source>
</reference>
<evidence type="ECO:0000256" key="3">
    <source>
        <dbReference type="ARBA" id="ARBA00022989"/>
    </source>
</evidence>
<sequence length="197" mass="23145">MIRWLTALFFSIVIHLGILFGYSAFTQEKNDPTKRKITNVNFLESEIDKKAEIYKPKIAKPKTKKENIEQVSNKVIEEIKEIENLDQYLKEEELQKENNYKLGIVEQISAKVIKDIEGLWVRPNNISKGMFVDFSLKLNRVGLIESVELKRSSGNKTFDRAALTAIRKYKQIKYIRNIDDETFKIYFADFTLRFKPE</sequence>
<evidence type="ECO:0000256" key="4">
    <source>
        <dbReference type="ARBA" id="ARBA00023136"/>
    </source>
</evidence>
<gene>
    <name evidence="5" type="ORF">EVA99_01475</name>
</gene>
<evidence type="ECO:0000256" key="2">
    <source>
        <dbReference type="ARBA" id="ARBA00022692"/>
    </source>
</evidence>
<evidence type="ECO:0000313" key="5">
    <source>
        <dbReference type="EMBL" id="RZO24446.1"/>
    </source>
</evidence>